<name>A0A183L9B7_9TREM</name>
<accession>A0A183L9B7</accession>
<keyword evidence="2" id="KW-1185">Reference proteome</keyword>
<dbReference type="AlphaFoldDB" id="A0A183L9B7"/>
<evidence type="ECO:0000313" key="1">
    <source>
        <dbReference type="EMBL" id="VDO47729.1"/>
    </source>
</evidence>
<protein>
    <submittedName>
        <fullName evidence="1">Uncharacterized protein</fullName>
    </submittedName>
</protein>
<proteinExistence type="predicted"/>
<evidence type="ECO:0000313" key="2">
    <source>
        <dbReference type="Proteomes" id="UP000277204"/>
    </source>
</evidence>
<dbReference type="EMBL" id="UZAI01000073">
    <property type="protein sequence ID" value="VDO47729.1"/>
    <property type="molecule type" value="Genomic_DNA"/>
</dbReference>
<gene>
    <name evidence="1" type="ORF">SMRZ_LOCUS392</name>
</gene>
<organism evidence="1 2">
    <name type="scientific">Schistosoma margrebowiei</name>
    <dbReference type="NCBI Taxonomy" id="48269"/>
    <lineage>
        <taxon>Eukaryota</taxon>
        <taxon>Metazoa</taxon>
        <taxon>Spiralia</taxon>
        <taxon>Lophotrochozoa</taxon>
        <taxon>Platyhelminthes</taxon>
        <taxon>Trematoda</taxon>
        <taxon>Digenea</taxon>
        <taxon>Strigeidida</taxon>
        <taxon>Schistosomatoidea</taxon>
        <taxon>Schistosomatidae</taxon>
        <taxon>Schistosoma</taxon>
    </lineage>
</organism>
<dbReference type="Proteomes" id="UP000277204">
    <property type="component" value="Unassembled WGS sequence"/>
</dbReference>
<sequence>MENTNPITFDGEALEEVKKFTCLYSIIDEQGGSDVDVKARIGKTRKALLQLKNIWNSTTTVSQYQSHNPHYERQDSSTIQN</sequence>
<reference evidence="1 2" key="1">
    <citation type="submission" date="2018-11" db="EMBL/GenBank/DDBJ databases">
        <authorList>
            <consortium name="Pathogen Informatics"/>
        </authorList>
    </citation>
    <scope>NUCLEOTIDE SEQUENCE [LARGE SCALE GENOMIC DNA]</scope>
    <source>
        <strain evidence="1 2">Zambia</strain>
    </source>
</reference>